<dbReference type="GO" id="GO:0090694">
    <property type="term" value="C:Scc2-Scc4 cohesin loading complex"/>
    <property type="evidence" value="ECO:0007669"/>
    <property type="project" value="TreeGrafter"/>
</dbReference>
<dbReference type="GO" id="GO:0071169">
    <property type="term" value="P:establishment of protein localization to chromatin"/>
    <property type="evidence" value="ECO:0007669"/>
    <property type="project" value="TreeGrafter"/>
</dbReference>
<proteinExistence type="inferred from homology"/>
<evidence type="ECO:0000313" key="9">
    <source>
        <dbReference type="Proteomes" id="UP000019375"/>
    </source>
</evidence>
<evidence type="ECO:0000313" key="8">
    <source>
        <dbReference type="EMBL" id="CDF87726.1"/>
    </source>
</evidence>
<evidence type="ECO:0000256" key="2">
    <source>
        <dbReference type="ARBA" id="ARBA00009252"/>
    </source>
</evidence>
<keyword evidence="5 6" id="KW-0131">Cell cycle</keyword>
<comment type="similarity">
    <text evidence="2 6">Belongs to the SCC2/Nipped-B family.</text>
</comment>
<dbReference type="Pfam" id="PF12765">
    <property type="entry name" value="Cohesin_HEAT"/>
    <property type="match status" value="1"/>
</dbReference>
<keyword evidence="3 6" id="KW-0677">Repeat</keyword>
<evidence type="ECO:0000256" key="1">
    <source>
        <dbReference type="ARBA" id="ARBA00004123"/>
    </source>
</evidence>
<evidence type="ECO:0000256" key="4">
    <source>
        <dbReference type="ARBA" id="ARBA00023242"/>
    </source>
</evidence>
<dbReference type="GO" id="GO:1990414">
    <property type="term" value="P:replication-born double-strand break repair via sister chromatid exchange"/>
    <property type="evidence" value="ECO:0007669"/>
    <property type="project" value="TreeGrafter"/>
</dbReference>
<dbReference type="SUPFAM" id="SSF48371">
    <property type="entry name" value="ARM repeat"/>
    <property type="match status" value="1"/>
</dbReference>
<dbReference type="GO" id="GO:0034087">
    <property type="term" value="P:establishment of mitotic sister chromatid cohesion"/>
    <property type="evidence" value="ECO:0007669"/>
    <property type="project" value="TreeGrafter"/>
</dbReference>
<feature type="domain" description="Sister chromatid cohesion C-terminal" evidence="7">
    <location>
        <begin position="1188"/>
        <end position="1367"/>
    </location>
</feature>
<gene>
    <name evidence="8" type="ORF">BN860_13036g</name>
</gene>
<name>A0A8J2T4A4_ZYGB2</name>
<dbReference type="PANTHER" id="PTHR21704:SF18">
    <property type="entry name" value="NIPPED-B-LIKE PROTEIN"/>
    <property type="match status" value="1"/>
</dbReference>
<dbReference type="InterPro" id="IPR026003">
    <property type="entry name" value="Cohesin_HEAT"/>
</dbReference>
<reference evidence="9" key="1">
    <citation type="journal article" date="2013" name="Genome Announc.">
        <title>Genome sequence of the food spoilage yeast Zygosaccharomyces bailii CLIB 213(T).</title>
        <authorList>
            <person name="Galeote V."/>
            <person name="Bigey F."/>
            <person name="Devillers H."/>
            <person name="Neuveglise C."/>
            <person name="Dequin S."/>
        </authorList>
    </citation>
    <scope>NUCLEOTIDE SEQUENCE [LARGE SCALE GENOMIC DNA]</scope>
    <source>
        <strain evidence="9">CLIB 213 / ATCC 58445 / CBS 680 / CCRC 21525 / NBRC 1098 / NCYC 1416 / NRRL Y-2227</strain>
    </source>
</reference>
<dbReference type="InterPro" id="IPR016024">
    <property type="entry name" value="ARM-type_fold"/>
</dbReference>
<accession>A0A8J2T4A4</accession>
<dbReference type="Proteomes" id="UP000019375">
    <property type="component" value="Unassembled WGS sequence"/>
</dbReference>
<keyword evidence="4 6" id="KW-0539">Nucleus</keyword>
<dbReference type="InterPro" id="IPR033031">
    <property type="entry name" value="Scc2/Nipped-B"/>
</dbReference>
<dbReference type="GO" id="GO:0010468">
    <property type="term" value="P:regulation of gene expression"/>
    <property type="evidence" value="ECO:0007669"/>
    <property type="project" value="InterPro"/>
</dbReference>
<evidence type="ECO:0000259" key="7">
    <source>
        <dbReference type="Pfam" id="PF12830"/>
    </source>
</evidence>
<dbReference type="GO" id="GO:0061775">
    <property type="term" value="F:cohesin loader activity"/>
    <property type="evidence" value="ECO:0007669"/>
    <property type="project" value="InterPro"/>
</dbReference>
<evidence type="ECO:0000256" key="3">
    <source>
        <dbReference type="ARBA" id="ARBA00022737"/>
    </source>
</evidence>
<dbReference type="EMBL" id="HG316454">
    <property type="protein sequence ID" value="CDF87726.1"/>
    <property type="molecule type" value="Genomic_DNA"/>
</dbReference>
<evidence type="ECO:0000256" key="6">
    <source>
        <dbReference type="RuleBase" id="RU364107"/>
    </source>
</evidence>
<organism evidence="8 9">
    <name type="scientific">Zygosaccharomyces bailii (strain CLIB 213 / ATCC 58445 / CBS 680 / BCRC 21525 / NBRC 1098 / NCYC 1416 / NRRL Y-2227)</name>
    <dbReference type="NCBI Taxonomy" id="1333698"/>
    <lineage>
        <taxon>Eukaryota</taxon>
        <taxon>Fungi</taxon>
        <taxon>Dikarya</taxon>
        <taxon>Ascomycota</taxon>
        <taxon>Saccharomycotina</taxon>
        <taxon>Saccharomycetes</taxon>
        <taxon>Saccharomycetales</taxon>
        <taxon>Saccharomycetaceae</taxon>
        <taxon>Zygosaccharomyces</taxon>
    </lineage>
</organism>
<evidence type="ECO:0000256" key="5">
    <source>
        <dbReference type="ARBA" id="ARBA00023306"/>
    </source>
</evidence>
<dbReference type="InterPro" id="IPR024986">
    <property type="entry name" value="Nipped-B_C"/>
</dbReference>
<dbReference type="CDD" id="cd23958">
    <property type="entry name" value="SCC2"/>
    <property type="match status" value="1"/>
</dbReference>
<dbReference type="OrthoDB" id="418242at2759"/>
<dbReference type="GO" id="GO:0140588">
    <property type="term" value="P:chromatin looping"/>
    <property type="evidence" value="ECO:0007669"/>
    <property type="project" value="InterPro"/>
</dbReference>
<keyword evidence="9" id="KW-1185">Reference proteome</keyword>
<comment type="subcellular location">
    <subcellularLocation>
        <location evidence="1 6">Nucleus</location>
    </subcellularLocation>
</comment>
<dbReference type="Pfam" id="PF12830">
    <property type="entry name" value="Nipped-B_C"/>
    <property type="match status" value="1"/>
</dbReference>
<sequence length="1469" mass="167370">MSSFPGENTDIPKRLLEALESQPLNHLIPKAGLFDIIGTTVRASMPSDRSAFSTPLQEVLNQSRGINLDPRKSKYVFRRPKNNITMAQSSSTKKIIEDLSPLAKECLAATGCEVNHEDIKFRLESQENHNLKHKLENNDTIPLNFNRDTKMKKVKIESSVTVNQAALAKRYIEDLIIFLDEVVKDFSAEWRNIEHWYSLPNKNFVLTETCIAKLQISMNNVLATPTANTTTTIERLVKLLDILVLNIKISEEFGTNDSQKDLLNRVAHASVSLIFTIFLLAGDDKRISLEHYLLTPLDFVETSFKKIKHLLSDQESLKNELNLLHQSILLLPLYINRRPFLDKGIITKLIYTFTDFIMENGIDVVNNSLSLQYCKDKVTSMSIDILVSLFAKLPDQRELIIEELLSNVEKLPTKRIQKKLKKLDNEIYVTDFTVAILLFLQNINCYHYAKTISVSDNGFVTAVAEKHIEETRILNAFASHLTESIFDRFVKSTSGYRHVIENYVLDLLALLPYPQWCVAQDLLTSMTRKLLLAFDPSHPHSTSVETICLHLLGSIGLSIFEIKCSTNPENANNLVKLFNSPNHLPFFLKSFEKCSEYLCGLGKQSANRYLWHKKLAILLKLDEYGTDAQAEGKSNLSYQEIKNLVEQNPNHSKTMTKLNVSEVRNDYFSILHALELLQLYEPYLKLILSILGKDKVKLKSTAIKCLSLIANEDQNVLKTPMVKNTIGRTLKDSSASVKAAVLDLISIGSSYLQYYQQLNINYDDESISIRKQVLKINGSIYDETDSLDVKIFVASKILSKIEDEEDNIIEIARNMLLERWILSMKDEESLLDQCSDLCNDILSVMSNIATLNSKCSQLFECYLNFYLLNEQMHSQNTYERIMKSFRKLTDHLVQHVVELQSMEVHEKTNSTKQKLLILLSKFSDCSATFITKDHIIALYPYIASDEKSEWQFHILRVFNRTMQHLSNFKPKFLCDLETTLLSRLPRMNVKEIGEAMPLIWCIATSRKDTGRVTKACSSCFQHLTPYINQANKNPGSITVESKLQRLIYLSAAFARFCKFPRKESKPIHVQDDEPVHEYVAKCLLLLSRPGTPHVIRRISIKALTQLCGDHPKLFNSKHILNLLDEEFESTNMDIKLVILESFYDFFVAEEHKSLKQSGVNVSISSHVASGKQSSKKNKKESISGDGICAALVTRFLKHLLKICLSPDIRSSLVAVRLLKLILQYGYTNPSHCIPTVIALTGSTNRYLHAIGTEVLNELFEKYETMVFAGISQGVKITVEYLKTLEENDYYKNNTFLKNLQIIMGNSKKNSTKFFKCLTRILKLYFSQIVASGTESETKEGILFLTNNISELKFSSQYELMCLLKVIDLESAQLEDAISDNLEQKEESVQLDKKVRNNIAIQFSLQALKEFFLSLYGLKPDLIGEVEESELRIKLLPPISAQSRFGEKLNIIIAQADKHNPNDLSAKELL</sequence>
<dbReference type="GO" id="GO:0003682">
    <property type="term" value="F:chromatin binding"/>
    <property type="evidence" value="ECO:0007669"/>
    <property type="project" value="TreeGrafter"/>
</dbReference>
<dbReference type="PANTHER" id="PTHR21704">
    <property type="entry name" value="NIPPED-B-LIKE PROTEIN DELANGIN SCC2-RELATED"/>
    <property type="match status" value="1"/>
</dbReference>
<protein>
    <recommendedName>
        <fullName evidence="6">Sister chromatid cohesion protein</fullName>
    </recommendedName>
</protein>